<protein>
    <submittedName>
        <fullName evidence="1">Uncharacterized protein</fullName>
    </submittedName>
</protein>
<dbReference type="EMBL" id="BK015676">
    <property type="protein sequence ID" value="DAE19499.1"/>
    <property type="molecule type" value="Genomic_DNA"/>
</dbReference>
<sequence>MHKNRASRPVFVHLKTVTYKIINQLALIETKRTHIKTM</sequence>
<accession>A0A8S5QL24</accession>
<reference evidence="1" key="1">
    <citation type="journal article" date="2021" name="Proc. Natl. Acad. Sci. U.S.A.">
        <title>A Catalog of Tens of Thousands of Viruses from Human Metagenomes Reveals Hidden Associations with Chronic Diseases.</title>
        <authorList>
            <person name="Tisza M.J."/>
            <person name="Buck C.B."/>
        </authorList>
    </citation>
    <scope>NUCLEOTIDE SEQUENCE</scope>
    <source>
        <strain evidence="1">Ctitt1</strain>
    </source>
</reference>
<organism evidence="1">
    <name type="scientific">Myoviridae sp. ctitt1</name>
    <dbReference type="NCBI Taxonomy" id="2825157"/>
    <lineage>
        <taxon>Viruses</taxon>
        <taxon>Duplodnaviria</taxon>
        <taxon>Heunggongvirae</taxon>
        <taxon>Uroviricota</taxon>
        <taxon>Caudoviricetes</taxon>
    </lineage>
</organism>
<proteinExistence type="predicted"/>
<name>A0A8S5QL24_9CAUD</name>
<evidence type="ECO:0000313" key="1">
    <source>
        <dbReference type="EMBL" id="DAE19499.1"/>
    </source>
</evidence>